<evidence type="ECO:0000313" key="2">
    <source>
        <dbReference type="EMBL" id="URA07118.1"/>
    </source>
</evidence>
<dbReference type="Proteomes" id="UP001056460">
    <property type="component" value="Segment"/>
</dbReference>
<proteinExistence type="predicted"/>
<name>A0A9E7E1P3_9CAUD</name>
<evidence type="ECO:0000313" key="3">
    <source>
        <dbReference type="Proteomes" id="UP001056460"/>
    </source>
</evidence>
<feature type="transmembrane region" description="Helical" evidence="1">
    <location>
        <begin position="12"/>
        <end position="29"/>
    </location>
</feature>
<dbReference type="EMBL" id="ON189047">
    <property type="protein sequence ID" value="URA07118.1"/>
    <property type="molecule type" value="Genomic_DNA"/>
</dbReference>
<reference evidence="2" key="1">
    <citation type="journal article" date="2022" name="Viruses">
        <title>Isolation of novel Xanthomonas phages for the plant pathogens X. translucens and X. campestris.</title>
        <authorList>
            <person name="Erdrich S.H."/>
            <person name="Sharma V."/>
            <person name="Schurr U."/>
            <person name="Arsova B."/>
            <person name="Frunzke J."/>
        </authorList>
    </citation>
    <scope>NUCLEOTIDE SEQUENCE</scope>
</reference>
<keyword evidence="1" id="KW-1133">Transmembrane helix</keyword>
<keyword evidence="1" id="KW-0812">Transmembrane</keyword>
<evidence type="ECO:0008006" key="4">
    <source>
        <dbReference type="Google" id="ProtNLM"/>
    </source>
</evidence>
<sequence length="95" mass="11145">MVTVMSELSWQQWVLIYLVLMALFIKWWASQKPARDAQEFEAGQAYAKIVLERHGDNRETRVRLWQEYEQGQTFDPGPFEKGMRQVLDSLAPLEG</sequence>
<accession>A0A9E7E1P3</accession>
<keyword evidence="3" id="KW-1185">Reference proteome</keyword>
<organism evidence="2 3">
    <name type="scientific">Xanthomonas phage Mallos</name>
    <dbReference type="NCBI Taxonomy" id="2939131"/>
    <lineage>
        <taxon>Viruses</taxon>
        <taxon>Duplodnaviria</taxon>
        <taxon>Heunggongvirae</taxon>
        <taxon>Uroviricota</taxon>
        <taxon>Caudoviricetes</taxon>
        <taxon>Mesyanzhinovviridae</taxon>
        <taxon>Bradleyvirinae</taxon>
        <taxon>Mallosvirus</taxon>
        <taxon>Mallosvirus mallos</taxon>
    </lineage>
</organism>
<protein>
    <recommendedName>
        <fullName evidence="4">Phage protein</fullName>
    </recommendedName>
</protein>
<keyword evidence="1" id="KW-0472">Membrane</keyword>
<evidence type="ECO:0000256" key="1">
    <source>
        <dbReference type="SAM" id="Phobius"/>
    </source>
</evidence>
<gene>
    <name evidence="2" type="ORF">Mallos_BL60010</name>
</gene>